<reference evidence="1" key="1">
    <citation type="journal article" date="2021" name="Proc. Natl. Acad. Sci. U.S.A.">
        <title>A Catalog of Tens of Thousands of Viruses from Human Metagenomes Reveals Hidden Associations with Chronic Diseases.</title>
        <authorList>
            <person name="Tisza M.J."/>
            <person name="Buck C.B."/>
        </authorList>
    </citation>
    <scope>NUCLEOTIDE SEQUENCE</scope>
    <source>
        <strain evidence="1">Ctah610</strain>
    </source>
</reference>
<name>A0A8S5R7S7_9VIRU</name>
<evidence type="ECO:0000313" key="1">
    <source>
        <dbReference type="EMBL" id="DAE27044.1"/>
    </source>
</evidence>
<organism evidence="1">
    <name type="scientific">virus sp. ctah610</name>
    <dbReference type="NCBI Taxonomy" id="2826807"/>
    <lineage>
        <taxon>Viruses</taxon>
    </lineage>
</organism>
<dbReference type="EMBL" id="BK015827">
    <property type="protein sequence ID" value="DAE27044.1"/>
    <property type="molecule type" value="Genomic_DNA"/>
</dbReference>
<protein>
    <submittedName>
        <fullName evidence="1">Uncharacterized protein</fullName>
    </submittedName>
</protein>
<accession>A0A8S5R7S7</accession>
<proteinExistence type="predicted"/>
<sequence length="91" mass="10460">MNLTPKIMHIYAKEHEKGMQRQADLLDYSAWLNGLYVLRAIGAEIDNKSKYPEERFGVSQKEAVEQSDVASIRFGEWVKVFNKNKASKVVD</sequence>